<dbReference type="InterPro" id="IPR000008">
    <property type="entry name" value="C2_dom"/>
</dbReference>
<sequence length="91" mass="10344">NAPIVEAENIMPEHRAAEVVRFPGFLTKVQVKNFHQSTAIAAPSTTRSFFNPYWNKDLSFVIDEPFINSLQVSVEDQMDGAMRLSWLQGNF</sequence>
<protein>
    <recommendedName>
        <fullName evidence="1">C2 domain-containing protein</fullName>
    </recommendedName>
</protein>
<organism evidence="2 3">
    <name type="scientific">Stylosanthes scabra</name>
    <dbReference type="NCBI Taxonomy" id="79078"/>
    <lineage>
        <taxon>Eukaryota</taxon>
        <taxon>Viridiplantae</taxon>
        <taxon>Streptophyta</taxon>
        <taxon>Embryophyta</taxon>
        <taxon>Tracheophyta</taxon>
        <taxon>Spermatophyta</taxon>
        <taxon>Magnoliopsida</taxon>
        <taxon>eudicotyledons</taxon>
        <taxon>Gunneridae</taxon>
        <taxon>Pentapetalae</taxon>
        <taxon>rosids</taxon>
        <taxon>fabids</taxon>
        <taxon>Fabales</taxon>
        <taxon>Fabaceae</taxon>
        <taxon>Papilionoideae</taxon>
        <taxon>50 kb inversion clade</taxon>
        <taxon>dalbergioids sensu lato</taxon>
        <taxon>Dalbergieae</taxon>
        <taxon>Pterocarpus clade</taxon>
        <taxon>Stylosanthes</taxon>
    </lineage>
</organism>
<dbReference type="Proteomes" id="UP001341840">
    <property type="component" value="Unassembled WGS sequence"/>
</dbReference>
<dbReference type="SUPFAM" id="SSF49562">
    <property type="entry name" value="C2 domain (Calcium/lipid-binding domain, CaLB)"/>
    <property type="match status" value="1"/>
</dbReference>
<gene>
    <name evidence="2" type="ORF">PIB30_096842</name>
</gene>
<proteinExistence type="predicted"/>
<dbReference type="EMBL" id="JASCZI010274191">
    <property type="protein sequence ID" value="MED6225761.1"/>
    <property type="molecule type" value="Genomic_DNA"/>
</dbReference>
<feature type="domain" description="C2" evidence="1">
    <location>
        <begin position="5"/>
        <end position="77"/>
    </location>
</feature>
<evidence type="ECO:0000313" key="3">
    <source>
        <dbReference type="Proteomes" id="UP001341840"/>
    </source>
</evidence>
<feature type="non-terminal residue" evidence="2">
    <location>
        <position position="1"/>
    </location>
</feature>
<evidence type="ECO:0000259" key="1">
    <source>
        <dbReference type="Pfam" id="PF00168"/>
    </source>
</evidence>
<reference evidence="2 3" key="1">
    <citation type="journal article" date="2023" name="Plants (Basel)">
        <title>Bridging the Gap: Combining Genomics and Transcriptomics Approaches to Understand Stylosanthes scabra, an Orphan Legume from the Brazilian Caatinga.</title>
        <authorList>
            <person name="Ferreira-Neto J.R.C."/>
            <person name="da Silva M.D."/>
            <person name="Binneck E."/>
            <person name="de Melo N.F."/>
            <person name="da Silva R.H."/>
            <person name="de Melo A.L.T.M."/>
            <person name="Pandolfi V."/>
            <person name="Bustamante F.O."/>
            <person name="Brasileiro-Vidal A.C."/>
            <person name="Benko-Iseppon A.M."/>
        </authorList>
    </citation>
    <scope>NUCLEOTIDE SEQUENCE [LARGE SCALE GENOMIC DNA]</scope>
    <source>
        <tissue evidence="2">Leaves</tissue>
    </source>
</reference>
<accession>A0ABU6ZVF9</accession>
<comment type="caution">
    <text evidence="2">The sequence shown here is derived from an EMBL/GenBank/DDBJ whole genome shotgun (WGS) entry which is preliminary data.</text>
</comment>
<evidence type="ECO:0000313" key="2">
    <source>
        <dbReference type="EMBL" id="MED6225761.1"/>
    </source>
</evidence>
<keyword evidence="3" id="KW-1185">Reference proteome</keyword>
<dbReference type="InterPro" id="IPR035892">
    <property type="entry name" value="C2_domain_sf"/>
</dbReference>
<dbReference type="Pfam" id="PF00168">
    <property type="entry name" value="C2"/>
    <property type="match status" value="1"/>
</dbReference>
<name>A0ABU6ZVF9_9FABA</name>